<proteinExistence type="predicted"/>
<keyword evidence="2" id="KW-1185">Reference proteome</keyword>
<evidence type="ECO:0000313" key="2">
    <source>
        <dbReference type="Proteomes" id="UP001235030"/>
    </source>
</evidence>
<dbReference type="InterPro" id="IPR021080">
    <property type="entry name" value="Minor_capsid_protein"/>
</dbReference>
<evidence type="ECO:0008006" key="3">
    <source>
        <dbReference type="Google" id="ProtNLM"/>
    </source>
</evidence>
<dbReference type="Pfam" id="PF11114">
    <property type="entry name" value="Minor_capsid_2"/>
    <property type="match status" value="1"/>
</dbReference>
<protein>
    <recommendedName>
        <fullName evidence="3">Capsid protein</fullName>
    </recommendedName>
</protein>
<gene>
    <name evidence="1" type="ORF">TEMA_01810</name>
</gene>
<reference evidence="1 2" key="1">
    <citation type="submission" date="2022-07" db="EMBL/GenBank/DDBJ databases">
        <title>Genome sequence of Terrisporobacter mayombei DSM6539.</title>
        <authorList>
            <person name="Boeer T."/>
            <person name="Bengelsdorf F.R."/>
            <person name="Daniel R."/>
            <person name="Poehlein A."/>
        </authorList>
    </citation>
    <scope>NUCLEOTIDE SEQUENCE [LARGE SCALE GENOMIC DNA]</scope>
    <source>
        <strain evidence="1 2">DSM 6539</strain>
    </source>
</reference>
<sequence>MATKVRIEMDDTQKIMLKRHLNKNGEAQVKFTQEVSKECNNYIPYNAGRLKDMMVELQPSKIIYNAPYAKKTYYANKGLGKQGEGIGGLRGKMWDKRMWSDKGNTIVQKIAEFAGGRSR</sequence>
<dbReference type="EMBL" id="CP101637">
    <property type="protein sequence ID" value="WMT79910.1"/>
    <property type="molecule type" value="Genomic_DNA"/>
</dbReference>
<name>A0ABY9PW40_9FIRM</name>
<organism evidence="1 2">
    <name type="scientific">Terrisporobacter mayombei</name>
    <dbReference type="NCBI Taxonomy" id="1541"/>
    <lineage>
        <taxon>Bacteria</taxon>
        <taxon>Bacillati</taxon>
        <taxon>Bacillota</taxon>
        <taxon>Clostridia</taxon>
        <taxon>Peptostreptococcales</taxon>
        <taxon>Peptostreptococcaceae</taxon>
        <taxon>Terrisporobacter</taxon>
    </lineage>
</organism>
<evidence type="ECO:0000313" key="1">
    <source>
        <dbReference type="EMBL" id="WMT79910.1"/>
    </source>
</evidence>
<dbReference type="RefSeq" id="WP_228106632.1">
    <property type="nucleotide sequence ID" value="NZ_CP101637.1"/>
</dbReference>
<accession>A0ABY9PW40</accession>
<dbReference type="Proteomes" id="UP001235030">
    <property type="component" value="Chromosome"/>
</dbReference>